<name>A0ACC0CLI5_9PEZI</name>
<comment type="caution">
    <text evidence="1">The sequence shown here is derived from an EMBL/GenBank/DDBJ whole genome shotgun (WGS) entry which is preliminary data.</text>
</comment>
<organism evidence="1 2">
    <name type="scientific">Hypoxylon rubiginosum</name>
    <dbReference type="NCBI Taxonomy" id="110542"/>
    <lineage>
        <taxon>Eukaryota</taxon>
        <taxon>Fungi</taxon>
        <taxon>Dikarya</taxon>
        <taxon>Ascomycota</taxon>
        <taxon>Pezizomycotina</taxon>
        <taxon>Sordariomycetes</taxon>
        <taxon>Xylariomycetidae</taxon>
        <taxon>Xylariales</taxon>
        <taxon>Hypoxylaceae</taxon>
        <taxon>Hypoxylon</taxon>
    </lineage>
</organism>
<gene>
    <name evidence="1" type="ORF">F4821DRAFT_31460</name>
</gene>
<protein>
    <submittedName>
        <fullName evidence="1">Uncharacterized protein</fullName>
    </submittedName>
</protein>
<keyword evidence="2" id="KW-1185">Reference proteome</keyword>
<dbReference type="Proteomes" id="UP001497680">
    <property type="component" value="Unassembled WGS sequence"/>
</dbReference>
<reference evidence="1 2" key="1">
    <citation type="journal article" date="2022" name="New Phytol.">
        <title>Ecological generalism drives hyperdiversity of secondary metabolite gene clusters in xylarialean endophytes.</title>
        <authorList>
            <person name="Franco M.E.E."/>
            <person name="Wisecaver J.H."/>
            <person name="Arnold A.E."/>
            <person name="Ju Y.M."/>
            <person name="Slot J.C."/>
            <person name="Ahrendt S."/>
            <person name="Moore L.P."/>
            <person name="Eastman K.E."/>
            <person name="Scott K."/>
            <person name="Konkel Z."/>
            <person name="Mondo S.J."/>
            <person name="Kuo A."/>
            <person name="Hayes R.D."/>
            <person name="Haridas S."/>
            <person name="Andreopoulos B."/>
            <person name="Riley R."/>
            <person name="LaButti K."/>
            <person name="Pangilinan J."/>
            <person name="Lipzen A."/>
            <person name="Amirebrahimi M."/>
            <person name="Yan J."/>
            <person name="Adam C."/>
            <person name="Keymanesh K."/>
            <person name="Ng V."/>
            <person name="Louie K."/>
            <person name="Northen T."/>
            <person name="Drula E."/>
            <person name="Henrissat B."/>
            <person name="Hsieh H.M."/>
            <person name="Youens-Clark K."/>
            <person name="Lutzoni F."/>
            <person name="Miadlikowska J."/>
            <person name="Eastwood D.C."/>
            <person name="Hamelin R.C."/>
            <person name="Grigoriev I.V."/>
            <person name="U'Ren J.M."/>
        </authorList>
    </citation>
    <scope>NUCLEOTIDE SEQUENCE [LARGE SCALE GENOMIC DNA]</scope>
    <source>
        <strain evidence="1 2">ER1909</strain>
    </source>
</reference>
<sequence>MASMCRASSPSLEQIDSTLEQAIRLQSTHREDLQKISSDYKRKRSTLDDEIKILQQKRQQVDGEEQKVVEREVQLYKNKMKQYLKVPRVKFISYLPNQQQASPTNMAEARSTLDSDNNTQSSIHVVPSNSEAEPPISQTVTGQQSNTSAQGGLGASKQPELGNKRRPLPTRAGHAESDDASRFKKARHGDPPNTSAGATSRVHVRNIPHNDQSIPGQTAEVSSSASVHLQPEEFQGITDPVAGEIYKIEDRRTRDGHPVVVLPLGDSIEIGISRSIHDTDLKKVPPCYRYDARNRKFLGWHKDFEDDGPNIFDRKFPCMFFRGNSKIPLVGEYYPVEERFRWMSARVLRPFDPPAVTSQENSGWTRACMFSKRLKLIRKNRARENRHAGATAQMPVAERDEEDGQIGKNAPNIPSTDKSPRASSVNNMLRPSSQALDPSSSQSPCRGQAEHTGKTPDERLESRPQTLEEINQQRPVPAPKEHDYFSNGQSQLEPRDALGRFKSIEEAASADWGNVATFMEITDGLEAVTPSAPSSRLDTARDGQTPRADHNITSPVISLKRPEAAMISASSSPDEVSDQAKTSQITSPRLAKISVGQEHTQARDLFSIDSNCLRGLTHPPSPTRSHDSSSHS</sequence>
<proteinExistence type="predicted"/>
<dbReference type="EMBL" id="MU394399">
    <property type="protein sequence ID" value="KAI6081328.1"/>
    <property type="molecule type" value="Genomic_DNA"/>
</dbReference>
<accession>A0ACC0CLI5</accession>
<evidence type="ECO:0000313" key="2">
    <source>
        <dbReference type="Proteomes" id="UP001497680"/>
    </source>
</evidence>
<evidence type="ECO:0000313" key="1">
    <source>
        <dbReference type="EMBL" id="KAI6081328.1"/>
    </source>
</evidence>